<accession>A0A1C0A9R6</accession>
<dbReference type="InterPro" id="IPR052390">
    <property type="entry name" value="tRNA_nt/polyA_polymerase"/>
</dbReference>
<dbReference type="Pfam" id="PF01368">
    <property type="entry name" value="DHH"/>
    <property type="match status" value="1"/>
</dbReference>
<keyword evidence="7" id="KW-0479">Metal-binding</keyword>
<protein>
    <submittedName>
        <fullName evidence="14">tRNA nucleotidyltransferase</fullName>
    </submittedName>
</protein>
<keyword evidence="15" id="KW-1185">Reference proteome</keyword>
<keyword evidence="10 12" id="KW-0694">RNA-binding</keyword>
<dbReference type="Gene3D" id="3.90.1640.10">
    <property type="entry name" value="inorganic pyrophosphatase (n-terminal core)"/>
    <property type="match status" value="1"/>
</dbReference>
<comment type="cofactor">
    <cofactor evidence="1">
        <name>Mg(2+)</name>
        <dbReference type="ChEBI" id="CHEBI:18420"/>
    </cofactor>
</comment>
<dbReference type="SMART" id="SM00116">
    <property type="entry name" value="CBS"/>
    <property type="match status" value="2"/>
</dbReference>
<dbReference type="RefSeq" id="WP_068716516.1">
    <property type="nucleotide sequence ID" value="NZ_LWDV01000008.1"/>
</dbReference>
<keyword evidence="9" id="KW-0460">Magnesium</keyword>
<evidence type="ECO:0000256" key="6">
    <source>
        <dbReference type="ARBA" id="ARBA00022695"/>
    </source>
</evidence>
<dbReference type="PROSITE" id="PS51371">
    <property type="entry name" value="CBS"/>
    <property type="match status" value="2"/>
</dbReference>
<dbReference type="GO" id="GO:0000049">
    <property type="term" value="F:tRNA binding"/>
    <property type="evidence" value="ECO:0007669"/>
    <property type="project" value="UniProtKB-KW"/>
</dbReference>
<dbReference type="InterPro" id="IPR000644">
    <property type="entry name" value="CBS_dom"/>
</dbReference>
<dbReference type="InterPro" id="IPR043519">
    <property type="entry name" value="NT_sf"/>
</dbReference>
<proteinExistence type="inferred from homology"/>
<dbReference type="EMBL" id="LWDV01000008">
    <property type="protein sequence ID" value="OCL27034.1"/>
    <property type="molecule type" value="Genomic_DNA"/>
</dbReference>
<dbReference type="InterPro" id="IPR003156">
    <property type="entry name" value="DHHA1_dom"/>
</dbReference>
<dbReference type="SUPFAM" id="SSF81301">
    <property type="entry name" value="Nucleotidyltransferase"/>
    <property type="match status" value="1"/>
</dbReference>
<dbReference type="SUPFAM" id="SSF64182">
    <property type="entry name" value="DHH phosphoesterases"/>
    <property type="match status" value="1"/>
</dbReference>
<evidence type="ECO:0000256" key="1">
    <source>
        <dbReference type="ARBA" id="ARBA00001946"/>
    </source>
</evidence>
<evidence type="ECO:0000256" key="2">
    <source>
        <dbReference type="ARBA" id="ARBA00007265"/>
    </source>
</evidence>
<name>A0A1C0A9R6_9FIRM</name>
<keyword evidence="5" id="KW-0819">tRNA processing</keyword>
<dbReference type="Pfam" id="PF00571">
    <property type="entry name" value="CBS"/>
    <property type="match status" value="2"/>
</dbReference>
<keyword evidence="8" id="KW-0547">Nucleotide-binding</keyword>
<reference evidence="14 15" key="2">
    <citation type="submission" date="2016-08" db="EMBL/GenBank/DDBJ databases">
        <title>Orenia metallireducens sp. nov. strain Z6, a Novel Metal-reducing Firmicute from the Deep Subsurface.</title>
        <authorList>
            <person name="Maxim B.I."/>
            <person name="Kenneth K."/>
            <person name="Flynn T.M."/>
            <person name="Oloughlin E.J."/>
            <person name="Locke R.A."/>
            <person name="Weber J.R."/>
            <person name="Egan S.M."/>
            <person name="Mackie R.I."/>
            <person name="Cann I.K."/>
        </authorList>
    </citation>
    <scope>NUCLEOTIDE SEQUENCE [LARGE SCALE GENOMIC DNA]</scope>
    <source>
        <strain evidence="14 15">Z6</strain>
    </source>
</reference>
<dbReference type="Gene3D" id="3.10.580.10">
    <property type="entry name" value="CBS-domain"/>
    <property type="match status" value="1"/>
</dbReference>
<comment type="caution">
    <text evidence="14">The sequence shown here is derived from an EMBL/GenBank/DDBJ whole genome shotgun (WGS) entry which is preliminary data.</text>
</comment>
<feature type="domain" description="CBS" evidence="13">
    <location>
        <begin position="379"/>
        <end position="436"/>
    </location>
</feature>
<evidence type="ECO:0000256" key="12">
    <source>
        <dbReference type="RuleBase" id="RU003953"/>
    </source>
</evidence>
<evidence type="ECO:0000259" key="13">
    <source>
        <dbReference type="PROSITE" id="PS51371"/>
    </source>
</evidence>
<dbReference type="Gene3D" id="3.10.310.30">
    <property type="match status" value="1"/>
</dbReference>
<evidence type="ECO:0000256" key="11">
    <source>
        <dbReference type="PROSITE-ProRule" id="PRU00703"/>
    </source>
</evidence>
<dbReference type="Pfam" id="PF02272">
    <property type="entry name" value="DHHA1"/>
    <property type="match status" value="1"/>
</dbReference>
<reference evidence="15" key="1">
    <citation type="submission" date="2016-07" db="EMBL/GenBank/DDBJ databases">
        <authorList>
            <person name="Florea S."/>
            <person name="Webb J.S."/>
            <person name="Jaromczyk J."/>
            <person name="Schardl C.L."/>
        </authorList>
    </citation>
    <scope>NUCLEOTIDE SEQUENCE [LARGE SCALE GENOMIC DNA]</scope>
    <source>
        <strain evidence="15">Z6</strain>
    </source>
</reference>
<dbReference type="PANTHER" id="PTHR47788:SF1">
    <property type="entry name" value="A-ADDING TRNA NUCLEOTIDYLTRANSFERASE"/>
    <property type="match status" value="1"/>
</dbReference>
<evidence type="ECO:0000256" key="4">
    <source>
        <dbReference type="ARBA" id="ARBA00022679"/>
    </source>
</evidence>
<evidence type="ECO:0000256" key="10">
    <source>
        <dbReference type="ARBA" id="ARBA00022884"/>
    </source>
</evidence>
<keyword evidence="3" id="KW-0820">tRNA-binding</keyword>
<evidence type="ECO:0000256" key="8">
    <source>
        <dbReference type="ARBA" id="ARBA00022741"/>
    </source>
</evidence>
<keyword evidence="6" id="KW-0548">Nucleotidyltransferase</keyword>
<dbReference type="InterPro" id="IPR046342">
    <property type="entry name" value="CBS_dom_sf"/>
</dbReference>
<sequence>MEIIISHQRTDFDGLASMVAAQRLHPQATMVFSGKLTNNVKKFTTLYKGRIPIKYAKEIDKSKVTKVIMVDTRVASRVGAFSKLVGSDGVDVLIYDHHLERQRSLENAKEVIEEVGATTTMLVSRLKKKNIEITSFEATLFALGIYEDTGCLVYKSTTAKDAQAVAYLLEKGANLEVVEEYIEYSLNRKQHQLFNKLLDSIHPINIKGFKVDIFQAEVDEYIPDISLLAHKLNELHNSDALFVLVKYDGKVLIIGRSNNDSINVAEILKYYGGGGHTRAASATLKADENKDLLDYQEDLLCIVKERVNPAVLVKDIMSSPVKTITPDTAMGRADEIMFEEGYSGLIVADDNDIVGIISRNDIDKVRKHGLLHAPVKGYMSNEVVTINEEASLKEVQDAIVDNNVGRLPVLDSEGNLAGIITRNDLLRIFYGRDDYLKNRQNLYGRSLVKVQEKRYDISNRLNLIDQKTLDLFKRAGALAESLGYNLYIVGGFVRDLLLSQTNLDLDLVVEGDGIEFARRLNKELRGELDIYHEFGTAVLTLEDGLKLDIATTRVEYYSGIASLPEVELGCIQQDLFRRDFSINALAIQLNGHSFGQLVDYFNGREDLERGIIRLLHNFSLYDDPTRIFRGLRFASRYGFKFEPRTKELIKQAVNLDVIEKLSSNRLFTKLQLGLQDKYPIKFINLLKEENILIYISKDIIWDEDKEELATKVAEVLEWLKTLNLSFKFDEWVLYLMVLIWGMNHKQVKEFNQKFNLNKNLSYRLFFTLELDNLISNLKGTQDNSEIYYLLEGCAIEDLLLLLIKDFTLKDKVKLYLEELRWIDIKVSGEDIIEFGYKPGPFFQDALKAVKKAKLDGKIENHKEEQDYLRNYIEKRGE</sequence>
<dbReference type="AlphaFoldDB" id="A0A1C0A9R6"/>
<dbReference type="SUPFAM" id="SSF81891">
    <property type="entry name" value="Poly A polymerase C-terminal region-like"/>
    <property type="match status" value="1"/>
</dbReference>
<evidence type="ECO:0000313" key="14">
    <source>
        <dbReference type="EMBL" id="OCL27034.1"/>
    </source>
</evidence>
<feature type="domain" description="CBS" evidence="13">
    <location>
        <begin position="317"/>
        <end position="375"/>
    </location>
</feature>
<dbReference type="PANTHER" id="PTHR47788">
    <property type="entry name" value="POLYA POLYMERASE"/>
    <property type="match status" value="1"/>
</dbReference>
<dbReference type="Gene3D" id="3.30.460.10">
    <property type="entry name" value="Beta Polymerase, domain 2"/>
    <property type="match status" value="1"/>
</dbReference>
<dbReference type="GO" id="GO:0008033">
    <property type="term" value="P:tRNA processing"/>
    <property type="evidence" value="ECO:0007669"/>
    <property type="project" value="UniProtKB-KW"/>
</dbReference>
<dbReference type="GO" id="GO:0016779">
    <property type="term" value="F:nucleotidyltransferase activity"/>
    <property type="evidence" value="ECO:0007669"/>
    <property type="project" value="UniProtKB-KW"/>
</dbReference>
<dbReference type="Gene3D" id="1.10.3090.10">
    <property type="entry name" value="cca-adding enzyme, domain 2"/>
    <property type="match status" value="1"/>
</dbReference>
<organism evidence="14 15">
    <name type="scientific">Orenia metallireducens</name>
    <dbReference type="NCBI Taxonomy" id="1413210"/>
    <lineage>
        <taxon>Bacteria</taxon>
        <taxon>Bacillati</taxon>
        <taxon>Bacillota</taxon>
        <taxon>Clostridia</taxon>
        <taxon>Halanaerobiales</taxon>
        <taxon>Halobacteroidaceae</taxon>
        <taxon>Orenia</taxon>
    </lineage>
</organism>
<evidence type="ECO:0000256" key="3">
    <source>
        <dbReference type="ARBA" id="ARBA00022555"/>
    </source>
</evidence>
<dbReference type="InterPro" id="IPR002646">
    <property type="entry name" value="PolA_pol_head_dom"/>
</dbReference>
<comment type="similarity">
    <text evidence="2 12">Belongs to the tRNA nucleotidyltransferase/poly(A) polymerase family.</text>
</comment>
<dbReference type="InterPro" id="IPR001667">
    <property type="entry name" value="DDH_dom"/>
</dbReference>
<dbReference type="CDD" id="cd05398">
    <property type="entry name" value="NT_ClassII-CCAase"/>
    <property type="match status" value="1"/>
</dbReference>
<evidence type="ECO:0000256" key="7">
    <source>
        <dbReference type="ARBA" id="ARBA00022723"/>
    </source>
</evidence>
<keyword evidence="11" id="KW-0129">CBS domain</keyword>
<dbReference type="Proteomes" id="UP000093514">
    <property type="component" value="Unassembled WGS sequence"/>
</dbReference>
<evidence type="ECO:0000256" key="9">
    <source>
        <dbReference type="ARBA" id="ARBA00022842"/>
    </source>
</evidence>
<dbReference type="OrthoDB" id="9805698at2"/>
<evidence type="ECO:0000313" key="15">
    <source>
        <dbReference type="Proteomes" id="UP000093514"/>
    </source>
</evidence>
<dbReference type="SUPFAM" id="SSF54631">
    <property type="entry name" value="CBS-domain pair"/>
    <property type="match status" value="1"/>
</dbReference>
<dbReference type="GO" id="GO:0046872">
    <property type="term" value="F:metal ion binding"/>
    <property type="evidence" value="ECO:0007669"/>
    <property type="project" value="UniProtKB-KW"/>
</dbReference>
<dbReference type="CDD" id="cd04595">
    <property type="entry name" value="CBS_pair_DHH_polyA_Pol_assoc"/>
    <property type="match status" value="1"/>
</dbReference>
<dbReference type="GO" id="GO:0000166">
    <property type="term" value="F:nucleotide binding"/>
    <property type="evidence" value="ECO:0007669"/>
    <property type="project" value="UniProtKB-KW"/>
</dbReference>
<dbReference type="Pfam" id="PF01743">
    <property type="entry name" value="PolyA_pol"/>
    <property type="match status" value="1"/>
</dbReference>
<evidence type="ECO:0000256" key="5">
    <source>
        <dbReference type="ARBA" id="ARBA00022694"/>
    </source>
</evidence>
<dbReference type="InterPro" id="IPR038763">
    <property type="entry name" value="DHH_sf"/>
</dbReference>
<gene>
    <name evidence="14" type="ORF">U472_05985</name>
</gene>
<keyword evidence="4 12" id="KW-0808">Transferase</keyword>